<dbReference type="EMBL" id="RAPN01000006">
    <property type="protein sequence ID" value="RKD85052.1"/>
    <property type="molecule type" value="Genomic_DNA"/>
</dbReference>
<keyword evidence="2" id="KW-1185">Reference proteome</keyword>
<evidence type="ECO:0000313" key="1">
    <source>
        <dbReference type="EMBL" id="RKD85052.1"/>
    </source>
</evidence>
<dbReference type="AlphaFoldDB" id="A0A419VUB6"/>
<proteinExistence type="predicted"/>
<organism evidence="1 2">
    <name type="scientific">Mangrovibacterium diazotrophicum</name>
    <dbReference type="NCBI Taxonomy" id="1261403"/>
    <lineage>
        <taxon>Bacteria</taxon>
        <taxon>Pseudomonadati</taxon>
        <taxon>Bacteroidota</taxon>
        <taxon>Bacteroidia</taxon>
        <taxon>Marinilabiliales</taxon>
        <taxon>Prolixibacteraceae</taxon>
        <taxon>Mangrovibacterium</taxon>
    </lineage>
</organism>
<dbReference type="InterPro" id="IPR016155">
    <property type="entry name" value="Mopterin_synth/thiamin_S_b"/>
</dbReference>
<dbReference type="SUPFAM" id="SSF54285">
    <property type="entry name" value="MoaD/ThiS"/>
    <property type="match status" value="1"/>
</dbReference>
<accession>A0A419VUB6</accession>
<dbReference type="InterPro" id="IPR012675">
    <property type="entry name" value="Beta-grasp_dom_sf"/>
</dbReference>
<dbReference type="RefSeq" id="WP_120275689.1">
    <property type="nucleotide sequence ID" value="NZ_RAPN01000006.1"/>
</dbReference>
<gene>
    <name evidence="1" type="ORF">BC643_4571</name>
</gene>
<dbReference type="OrthoDB" id="598356at2"/>
<protein>
    <submittedName>
        <fullName evidence="1">Molybdopterin synthase sulfur carrier subunit</fullName>
    </submittedName>
</protein>
<reference evidence="1 2" key="1">
    <citation type="submission" date="2018-09" db="EMBL/GenBank/DDBJ databases">
        <title>Genomic Encyclopedia of Archaeal and Bacterial Type Strains, Phase II (KMG-II): from individual species to whole genera.</title>
        <authorList>
            <person name="Goeker M."/>
        </authorList>
    </citation>
    <scope>NUCLEOTIDE SEQUENCE [LARGE SCALE GENOMIC DNA]</scope>
    <source>
        <strain evidence="1 2">DSM 27148</strain>
    </source>
</reference>
<sequence>MESTIQVTCFAGLKKYFAGELTLNLVLPTAYENVLEEMKRINPEATEILDSCRIAACQTFVPLKSLMTSDEPIFIVPPSSGG</sequence>
<dbReference type="Proteomes" id="UP000283387">
    <property type="component" value="Unassembled WGS sequence"/>
</dbReference>
<name>A0A419VUB6_9BACT</name>
<evidence type="ECO:0000313" key="2">
    <source>
        <dbReference type="Proteomes" id="UP000283387"/>
    </source>
</evidence>
<dbReference type="Gene3D" id="3.10.20.30">
    <property type="match status" value="1"/>
</dbReference>
<comment type="caution">
    <text evidence="1">The sequence shown here is derived from an EMBL/GenBank/DDBJ whole genome shotgun (WGS) entry which is preliminary data.</text>
</comment>